<organism evidence="3 4">
    <name type="scientific">Acidisoma silvae</name>
    <dbReference type="NCBI Taxonomy" id="2802396"/>
    <lineage>
        <taxon>Bacteria</taxon>
        <taxon>Pseudomonadati</taxon>
        <taxon>Pseudomonadota</taxon>
        <taxon>Alphaproteobacteria</taxon>
        <taxon>Acetobacterales</taxon>
        <taxon>Acidocellaceae</taxon>
        <taxon>Acidisoma</taxon>
    </lineage>
</organism>
<protein>
    <submittedName>
        <fullName evidence="3">YciI family protein</fullName>
    </submittedName>
</protein>
<proteinExistence type="inferred from homology"/>
<dbReference type="Proteomes" id="UP000708298">
    <property type="component" value="Unassembled WGS sequence"/>
</dbReference>
<dbReference type="PANTHER" id="PTHR33606:SF3">
    <property type="entry name" value="PROTEIN YCII"/>
    <property type="match status" value="1"/>
</dbReference>
<accession>A0A963YVE9</accession>
<dbReference type="InterPro" id="IPR051807">
    <property type="entry name" value="Sec-metab_biosynth-assoc"/>
</dbReference>
<dbReference type="RefSeq" id="WP_227322799.1">
    <property type="nucleotide sequence ID" value="NZ_JAESVB010000010.1"/>
</dbReference>
<gene>
    <name evidence="3" type="ORF">ASILVAE211_18260</name>
</gene>
<keyword evidence="4" id="KW-1185">Reference proteome</keyword>
<comment type="caution">
    <text evidence="3">The sequence shown here is derived from an EMBL/GenBank/DDBJ whole genome shotgun (WGS) entry which is preliminary data.</text>
</comment>
<dbReference type="Pfam" id="PF03795">
    <property type="entry name" value="YCII"/>
    <property type="match status" value="1"/>
</dbReference>
<dbReference type="AlphaFoldDB" id="A0A963YVE9"/>
<dbReference type="PANTHER" id="PTHR33606">
    <property type="entry name" value="PROTEIN YCII"/>
    <property type="match status" value="1"/>
</dbReference>
<dbReference type="InterPro" id="IPR005545">
    <property type="entry name" value="YCII"/>
</dbReference>
<sequence length="97" mass="10912">MHFVIHCLDKPHAVQQRLAHYDAHKAYLSAPSVAILVSGPLLASDQETMIGSFFLVEADSQAQVETFHNNDPFKKAAIWEKVSIHPFLKRMDNRGAQ</sequence>
<dbReference type="EMBL" id="JAESVB010000010">
    <property type="protein sequence ID" value="MCB8877145.1"/>
    <property type="molecule type" value="Genomic_DNA"/>
</dbReference>
<evidence type="ECO:0000313" key="4">
    <source>
        <dbReference type="Proteomes" id="UP000708298"/>
    </source>
</evidence>
<reference evidence="3" key="2">
    <citation type="submission" date="2021-01" db="EMBL/GenBank/DDBJ databases">
        <authorList>
            <person name="Mieszkin S."/>
            <person name="Pouder E."/>
            <person name="Alain K."/>
        </authorList>
    </citation>
    <scope>NUCLEOTIDE SEQUENCE</scope>
    <source>
        <strain evidence="3">HW T2.11</strain>
    </source>
</reference>
<comment type="similarity">
    <text evidence="1">Belongs to the YciI family.</text>
</comment>
<dbReference type="InterPro" id="IPR011008">
    <property type="entry name" value="Dimeric_a/b-barrel"/>
</dbReference>
<evidence type="ECO:0000313" key="3">
    <source>
        <dbReference type="EMBL" id="MCB8877145.1"/>
    </source>
</evidence>
<reference evidence="3" key="1">
    <citation type="journal article" date="2021" name="Microorganisms">
        <title>Acidisoma silvae sp. nov. and Acidisomacellulosilytica sp. nov., Two Acidophilic Bacteria Isolated from Decaying Wood, Hydrolyzing Cellulose and Producing Poly-3-hydroxybutyrate.</title>
        <authorList>
            <person name="Mieszkin S."/>
            <person name="Pouder E."/>
            <person name="Uroz S."/>
            <person name="Simon-Colin C."/>
            <person name="Alain K."/>
        </authorList>
    </citation>
    <scope>NUCLEOTIDE SEQUENCE</scope>
    <source>
        <strain evidence="3">HW T2.11</strain>
    </source>
</reference>
<evidence type="ECO:0000256" key="1">
    <source>
        <dbReference type="ARBA" id="ARBA00007689"/>
    </source>
</evidence>
<evidence type="ECO:0000259" key="2">
    <source>
        <dbReference type="Pfam" id="PF03795"/>
    </source>
</evidence>
<dbReference type="SUPFAM" id="SSF54909">
    <property type="entry name" value="Dimeric alpha+beta barrel"/>
    <property type="match status" value="1"/>
</dbReference>
<dbReference type="Gene3D" id="3.30.70.1060">
    <property type="entry name" value="Dimeric alpha+beta barrel"/>
    <property type="match status" value="1"/>
</dbReference>
<name>A0A963YVE9_9PROT</name>
<feature type="domain" description="YCII-related" evidence="2">
    <location>
        <begin position="1"/>
        <end position="87"/>
    </location>
</feature>